<dbReference type="Gene3D" id="2.40.50.140">
    <property type="entry name" value="Nucleic acid-binding proteins"/>
    <property type="match status" value="3"/>
</dbReference>
<comment type="caution">
    <text evidence="2">The sequence shown here is derived from an EMBL/GenBank/DDBJ whole genome shotgun (WGS) entry which is preliminary data.</text>
</comment>
<feature type="region of interest" description="Disordered" evidence="1">
    <location>
        <begin position="399"/>
        <end position="441"/>
    </location>
</feature>
<dbReference type="PANTHER" id="PTHR47165:SF4">
    <property type="entry name" value="OS03G0429900 PROTEIN"/>
    <property type="match status" value="1"/>
</dbReference>
<name>A0A2U1M5V8_ARTAN</name>
<dbReference type="STRING" id="35608.A0A2U1M5V8"/>
<gene>
    <name evidence="2" type="ORF">CTI12_AA353990</name>
</gene>
<feature type="region of interest" description="Disordered" evidence="1">
    <location>
        <begin position="520"/>
        <end position="567"/>
    </location>
</feature>
<protein>
    <submittedName>
        <fullName evidence="2">Nucleic acid-binding, OB-fold protein</fullName>
    </submittedName>
</protein>
<organism evidence="2 3">
    <name type="scientific">Artemisia annua</name>
    <name type="common">Sweet wormwood</name>
    <dbReference type="NCBI Taxonomy" id="35608"/>
    <lineage>
        <taxon>Eukaryota</taxon>
        <taxon>Viridiplantae</taxon>
        <taxon>Streptophyta</taxon>
        <taxon>Embryophyta</taxon>
        <taxon>Tracheophyta</taxon>
        <taxon>Spermatophyta</taxon>
        <taxon>Magnoliopsida</taxon>
        <taxon>eudicotyledons</taxon>
        <taxon>Gunneridae</taxon>
        <taxon>Pentapetalae</taxon>
        <taxon>asterids</taxon>
        <taxon>campanulids</taxon>
        <taxon>Asterales</taxon>
        <taxon>Asteraceae</taxon>
        <taxon>Asteroideae</taxon>
        <taxon>Anthemideae</taxon>
        <taxon>Artemisiinae</taxon>
        <taxon>Artemisia</taxon>
    </lineage>
</organism>
<keyword evidence="3" id="KW-1185">Reference proteome</keyword>
<evidence type="ECO:0000256" key="1">
    <source>
        <dbReference type="SAM" id="MobiDB-lite"/>
    </source>
</evidence>
<sequence length="567" mass="64214">MTEAFIRDLNPTSRNRVLEAKIYRSWIGRNPPDITEKSYHAILLDRQGDAIQANMEVSEKKQFTTYLIPGKTYRISGFTCTPTSNWQQTLENGTSLSFTRFTKFDSIPSVGFPNHYFRFISYNRLPYKVVDPDDKSQKAYPLLTDYIGCYISSGEKEEWGNPNKDQMVLRRIEIQNLNRNSVELTLWDDLAESFPKEKIDALEKPVIIAVSSCRVGRFRNNLQLSSTPATYYYINPAIPELTQYKAEYKAAFDLNPPLQVVRHPYQDKEQEKMRNRIPFSKLLTENPLTHTDVRFTCEGTITGLDTSREWYNFKAFVTDTTATITMTFFSPKADDIVGVSCQALVASLENPDPRDFPEKILATIGKRHIFQFHYNTNSRQAPVTFILHRILDIPETTSQITDRPSASRTIEQSSKNIEIDVPEEQQTTATVEYSPPATSPPCPTPLLSPVSQVSLAEPELATSIIPVSQPTETPESPKWNPLQEQNIEGEEIQAASPTYTYMQTRSRHGKQVAMQLAAVTGSTPATEEESLSKPSAKTSAQETTKSTTAKRQLFQEKTGDGKKNKKE</sequence>
<feature type="compositionally biased region" description="Polar residues" evidence="1">
    <location>
        <begin position="399"/>
        <end position="416"/>
    </location>
</feature>
<accession>A0A2U1M5V8</accession>
<dbReference type="SUPFAM" id="SSF50249">
    <property type="entry name" value="Nucleic acid-binding proteins"/>
    <property type="match status" value="2"/>
</dbReference>
<dbReference type="CDD" id="cd04481">
    <property type="entry name" value="RPA1_DBD_B_like"/>
    <property type="match status" value="1"/>
</dbReference>
<dbReference type="EMBL" id="PKPP01006395">
    <property type="protein sequence ID" value="PWA56645.1"/>
    <property type="molecule type" value="Genomic_DNA"/>
</dbReference>
<dbReference type="InterPro" id="IPR012340">
    <property type="entry name" value="NA-bd_OB-fold"/>
</dbReference>
<evidence type="ECO:0000313" key="2">
    <source>
        <dbReference type="EMBL" id="PWA56645.1"/>
    </source>
</evidence>
<dbReference type="AlphaFoldDB" id="A0A2U1M5V8"/>
<proteinExistence type="predicted"/>
<dbReference type="PANTHER" id="PTHR47165">
    <property type="entry name" value="OS03G0429900 PROTEIN"/>
    <property type="match status" value="1"/>
</dbReference>
<feature type="compositionally biased region" description="Basic and acidic residues" evidence="1">
    <location>
        <begin position="553"/>
        <end position="567"/>
    </location>
</feature>
<dbReference type="Proteomes" id="UP000245207">
    <property type="component" value="Unassembled WGS sequence"/>
</dbReference>
<evidence type="ECO:0000313" key="3">
    <source>
        <dbReference type="Proteomes" id="UP000245207"/>
    </source>
</evidence>
<feature type="compositionally biased region" description="Polar residues" evidence="1">
    <location>
        <begin position="532"/>
        <end position="550"/>
    </location>
</feature>
<reference evidence="2 3" key="1">
    <citation type="journal article" date="2018" name="Mol. Plant">
        <title>The genome of Artemisia annua provides insight into the evolution of Asteraceae family and artemisinin biosynthesis.</title>
        <authorList>
            <person name="Shen Q."/>
            <person name="Zhang L."/>
            <person name="Liao Z."/>
            <person name="Wang S."/>
            <person name="Yan T."/>
            <person name="Shi P."/>
            <person name="Liu M."/>
            <person name="Fu X."/>
            <person name="Pan Q."/>
            <person name="Wang Y."/>
            <person name="Lv Z."/>
            <person name="Lu X."/>
            <person name="Zhang F."/>
            <person name="Jiang W."/>
            <person name="Ma Y."/>
            <person name="Chen M."/>
            <person name="Hao X."/>
            <person name="Li L."/>
            <person name="Tang Y."/>
            <person name="Lv G."/>
            <person name="Zhou Y."/>
            <person name="Sun X."/>
            <person name="Brodelius P.E."/>
            <person name="Rose J.K.C."/>
            <person name="Tang K."/>
        </authorList>
    </citation>
    <scope>NUCLEOTIDE SEQUENCE [LARGE SCALE GENOMIC DNA]</scope>
    <source>
        <strain evidence="3">cv. Huhao1</strain>
        <tissue evidence="2">Leaf</tissue>
    </source>
</reference>